<evidence type="ECO:0000256" key="3">
    <source>
        <dbReference type="ARBA" id="ARBA00004906"/>
    </source>
</evidence>
<keyword evidence="6 15" id="KW-0812">Transmembrane</keyword>
<comment type="catalytic activity">
    <reaction evidence="1">
        <text>S-ubiquitinyl-[E2 ubiquitin-conjugating enzyme]-L-cysteine + [acceptor protein]-L-lysine = [E2 ubiquitin-conjugating enzyme]-L-cysteine + N(6)-ubiquitinyl-[acceptor protein]-L-lysine.</text>
        <dbReference type="EC" id="2.3.2.27"/>
    </reaction>
</comment>
<dbReference type="AlphaFoldDB" id="A0AAV5HIQ5"/>
<dbReference type="FunFam" id="3.30.40.10:FF:000187">
    <property type="entry name" value="E3 ubiquitin-protein ligase ATL6"/>
    <property type="match status" value="1"/>
</dbReference>
<keyword evidence="8 14" id="KW-0863">Zinc-finger</keyword>
<evidence type="ECO:0000256" key="11">
    <source>
        <dbReference type="ARBA" id="ARBA00022989"/>
    </source>
</evidence>
<feature type="domain" description="RING-type" evidence="16">
    <location>
        <begin position="107"/>
        <end position="149"/>
    </location>
</feature>
<dbReference type="GO" id="GO:0061630">
    <property type="term" value="F:ubiquitin protein ligase activity"/>
    <property type="evidence" value="ECO:0007669"/>
    <property type="project" value="UniProtKB-EC"/>
</dbReference>
<reference evidence="17 18" key="1">
    <citation type="journal article" date="2021" name="Commun. Biol.">
        <title>The genome of Shorea leprosula (Dipterocarpaceae) highlights the ecological relevance of drought in aseasonal tropical rainforests.</title>
        <authorList>
            <person name="Ng K.K.S."/>
            <person name="Kobayashi M.J."/>
            <person name="Fawcett J.A."/>
            <person name="Hatakeyama M."/>
            <person name="Paape T."/>
            <person name="Ng C.H."/>
            <person name="Ang C.C."/>
            <person name="Tnah L.H."/>
            <person name="Lee C.T."/>
            <person name="Nishiyama T."/>
            <person name="Sese J."/>
            <person name="O'Brien M.J."/>
            <person name="Copetti D."/>
            <person name="Mohd Noor M.I."/>
            <person name="Ong R.C."/>
            <person name="Putra M."/>
            <person name="Sireger I.Z."/>
            <person name="Indrioko S."/>
            <person name="Kosugi Y."/>
            <person name="Izuno A."/>
            <person name="Isagi Y."/>
            <person name="Lee S.L."/>
            <person name="Shimizu K.K."/>
        </authorList>
    </citation>
    <scope>NUCLEOTIDE SEQUENCE [LARGE SCALE GENOMIC DNA]</scope>
    <source>
        <strain evidence="17">214</strain>
    </source>
</reference>
<dbReference type="SMART" id="SM00184">
    <property type="entry name" value="RING"/>
    <property type="match status" value="1"/>
</dbReference>
<dbReference type="CDD" id="cd16461">
    <property type="entry name" value="RING-H2_EL5-like"/>
    <property type="match status" value="1"/>
</dbReference>
<evidence type="ECO:0000259" key="16">
    <source>
        <dbReference type="PROSITE" id="PS50089"/>
    </source>
</evidence>
<sequence length="175" mass="19695">MEPPSASSNPGYEITGRIIVSVIVVLFFVMVIVFALHLYARWLLFRARRRHLPAGRHGVYGTRVVVYVGPAYNPATTVSRGLEVCIHRSLPVFTYSAETHPDSVMECAVCLSEFEENESGRILPKCNHSFHTECIDMWFYSHSCCPLCRTPVEEYRPTPANPGDVPLTIQEPRGV</sequence>
<comment type="similarity">
    <text evidence="13">Belongs to the RING-type zinc finger family. ATL subfamily.</text>
</comment>
<evidence type="ECO:0000313" key="17">
    <source>
        <dbReference type="EMBL" id="GKU85416.1"/>
    </source>
</evidence>
<evidence type="ECO:0000256" key="8">
    <source>
        <dbReference type="ARBA" id="ARBA00022771"/>
    </source>
</evidence>
<evidence type="ECO:0000256" key="6">
    <source>
        <dbReference type="ARBA" id="ARBA00022692"/>
    </source>
</evidence>
<comment type="pathway">
    <text evidence="3">Protein modification; protein ubiquitination.</text>
</comment>
<evidence type="ECO:0000256" key="4">
    <source>
        <dbReference type="ARBA" id="ARBA00012483"/>
    </source>
</evidence>
<dbReference type="GO" id="GO:0016567">
    <property type="term" value="P:protein ubiquitination"/>
    <property type="evidence" value="ECO:0007669"/>
    <property type="project" value="InterPro"/>
</dbReference>
<dbReference type="Pfam" id="PF13639">
    <property type="entry name" value="zf-RING_2"/>
    <property type="match status" value="1"/>
</dbReference>
<dbReference type="EMBL" id="BPVZ01000001">
    <property type="protein sequence ID" value="GKU85416.1"/>
    <property type="molecule type" value="Genomic_DNA"/>
</dbReference>
<dbReference type="GO" id="GO:0008270">
    <property type="term" value="F:zinc ion binding"/>
    <property type="evidence" value="ECO:0007669"/>
    <property type="project" value="UniProtKB-KW"/>
</dbReference>
<accession>A0AAV5HIQ5</accession>
<name>A0AAV5HIQ5_9ROSI</name>
<comment type="subcellular location">
    <subcellularLocation>
        <location evidence="2">Membrane</location>
        <topology evidence="2">Single-pass membrane protein</topology>
    </subcellularLocation>
</comment>
<dbReference type="InterPro" id="IPR001841">
    <property type="entry name" value="Znf_RING"/>
</dbReference>
<evidence type="ECO:0000256" key="14">
    <source>
        <dbReference type="PROSITE-ProRule" id="PRU00175"/>
    </source>
</evidence>
<dbReference type="EC" id="2.3.2.27" evidence="4"/>
<dbReference type="InterPro" id="IPR044600">
    <property type="entry name" value="ATL1/ATL16-like"/>
</dbReference>
<dbReference type="GO" id="GO:0016020">
    <property type="term" value="C:membrane"/>
    <property type="evidence" value="ECO:0007669"/>
    <property type="project" value="UniProtKB-SubCell"/>
</dbReference>
<keyword evidence="7" id="KW-0479">Metal-binding</keyword>
<protein>
    <recommendedName>
        <fullName evidence="4">RING-type E3 ubiquitin transferase</fullName>
        <ecNumber evidence="4">2.3.2.27</ecNumber>
    </recommendedName>
</protein>
<keyword evidence="5" id="KW-0808">Transferase</keyword>
<evidence type="ECO:0000256" key="12">
    <source>
        <dbReference type="ARBA" id="ARBA00023136"/>
    </source>
</evidence>
<evidence type="ECO:0000256" key="7">
    <source>
        <dbReference type="ARBA" id="ARBA00022723"/>
    </source>
</evidence>
<dbReference type="Gene3D" id="3.30.40.10">
    <property type="entry name" value="Zinc/RING finger domain, C3HC4 (zinc finger)"/>
    <property type="match status" value="1"/>
</dbReference>
<dbReference type="PANTHER" id="PTHR46913:SF1">
    <property type="entry name" value="RING-H2 FINGER PROTEIN ATL16"/>
    <property type="match status" value="1"/>
</dbReference>
<evidence type="ECO:0000256" key="9">
    <source>
        <dbReference type="ARBA" id="ARBA00022786"/>
    </source>
</evidence>
<evidence type="ECO:0000313" key="18">
    <source>
        <dbReference type="Proteomes" id="UP001054252"/>
    </source>
</evidence>
<keyword evidence="12 15" id="KW-0472">Membrane</keyword>
<dbReference type="SUPFAM" id="SSF57850">
    <property type="entry name" value="RING/U-box"/>
    <property type="match status" value="1"/>
</dbReference>
<evidence type="ECO:0000256" key="5">
    <source>
        <dbReference type="ARBA" id="ARBA00022679"/>
    </source>
</evidence>
<evidence type="ECO:0000256" key="1">
    <source>
        <dbReference type="ARBA" id="ARBA00000900"/>
    </source>
</evidence>
<gene>
    <name evidence="17" type="ORF">SLEP1_g96</name>
</gene>
<keyword evidence="9" id="KW-0833">Ubl conjugation pathway</keyword>
<dbReference type="InterPro" id="IPR013083">
    <property type="entry name" value="Znf_RING/FYVE/PHD"/>
</dbReference>
<proteinExistence type="inferred from homology"/>
<dbReference type="PROSITE" id="PS50089">
    <property type="entry name" value="ZF_RING_2"/>
    <property type="match status" value="1"/>
</dbReference>
<feature type="transmembrane region" description="Helical" evidence="15">
    <location>
        <begin position="18"/>
        <end position="40"/>
    </location>
</feature>
<organism evidence="17 18">
    <name type="scientific">Rubroshorea leprosula</name>
    <dbReference type="NCBI Taxonomy" id="152421"/>
    <lineage>
        <taxon>Eukaryota</taxon>
        <taxon>Viridiplantae</taxon>
        <taxon>Streptophyta</taxon>
        <taxon>Embryophyta</taxon>
        <taxon>Tracheophyta</taxon>
        <taxon>Spermatophyta</taxon>
        <taxon>Magnoliopsida</taxon>
        <taxon>eudicotyledons</taxon>
        <taxon>Gunneridae</taxon>
        <taxon>Pentapetalae</taxon>
        <taxon>rosids</taxon>
        <taxon>malvids</taxon>
        <taxon>Malvales</taxon>
        <taxon>Dipterocarpaceae</taxon>
        <taxon>Rubroshorea</taxon>
    </lineage>
</organism>
<evidence type="ECO:0000256" key="13">
    <source>
        <dbReference type="ARBA" id="ARBA00024209"/>
    </source>
</evidence>
<evidence type="ECO:0000256" key="10">
    <source>
        <dbReference type="ARBA" id="ARBA00022833"/>
    </source>
</evidence>
<evidence type="ECO:0000256" key="2">
    <source>
        <dbReference type="ARBA" id="ARBA00004167"/>
    </source>
</evidence>
<dbReference type="PANTHER" id="PTHR46913">
    <property type="entry name" value="RING-H2 FINGER PROTEIN ATL16"/>
    <property type="match status" value="1"/>
</dbReference>
<keyword evidence="10" id="KW-0862">Zinc</keyword>
<keyword evidence="18" id="KW-1185">Reference proteome</keyword>
<dbReference type="Proteomes" id="UP001054252">
    <property type="component" value="Unassembled WGS sequence"/>
</dbReference>
<comment type="caution">
    <text evidence="17">The sequence shown here is derived from an EMBL/GenBank/DDBJ whole genome shotgun (WGS) entry which is preliminary data.</text>
</comment>
<keyword evidence="11 15" id="KW-1133">Transmembrane helix</keyword>
<evidence type="ECO:0000256" key="15">
    <source>
        <dbReference type="SAM" id="Phobius"/>
    </source>
</evidence>